<evidence type="ECO:0000313" key="3">
    <source>
        <dbReference type="Proteomes" id="UP000815325"/>
    </source>
</evidence>
<protein>
    <recommendedName>
        <fullName evidence="4">Encoded protein</fullName>
    </recommendedName>
</protein>
<dbReference type="Proteomes" id="UP000815325">
    <property type="component" value="Unassembled WGS sequence"/>
</dbReference>
<evidence type="ECO:0000313" key="2">
    <source>
        <dbReference type="EMBL" id="KAF5827313.1"/>
    </source>
</evidence>
<name>A0ABQ7FY77_DUNSA</name>
<evidence type="ECO:0000256" key="1">
    <source>
        <dbReference type="SAM" id="MobiDB-lite"/>
    </source>
</evidence>
<keyword evidence="3" id="KW-1185">Reference proteome</keyword>
<sequence>MPCIQFADPTRCTPHFPKERARSNKKGKPQQSLPARGQVRAKKSATCAYIGRKNVFGEGVKEYLNIHKCLPAEPLKTSKQCLAKAG</sequence>
<dbReference type="EMBL" id="MU070533">
    <property type="protein sequence ID" value="KAF5827313.1"/>
    <property type="molecule type" value="Genomic_DNA"/>
</dbReference>
<feature type="region of interest" description="Disordered" evidence="1">
    <location>
        <begin position="1"/>
        <end position="39"/>
    </location>
</feature>
<gene>
    <name evidence="2" type="ORF">DUNSADRAFT_868</name>
</gene>
<comment type="caution">
    <text evidence="2">The sequence shown here is derived from an EMBL/GenBank/DDBJ whole genome shotgun (WGS) entry which is preliminary data.</text>
</comment>
<proteinExistence type="predicted"/>
<evidence type="ECO:0008006" key="4">
    <source>
        <dbReference type="Google" id="ProtNLM"/>
    </source>
</evidence>
<organism evidence="2 3">
    <name type="scientific">Dunaliella salina</name>
    <name type="common">Green alga</name>
    <name type="synonym">Protococcus salinus</name>
    <dbReference type="NCBI Taxonomy" id="3046"/>
    <lineage>
        <taxon>Eukaryota</taxon>
        <taxon>Viridiplantae</taxon>
        <taxon>Chlorophyta</taxon>
        <taxon>core chlorophytes</taxon>
        <taxon>Chlorophyceae</taxon>
        <taxon>CS clade</taxon>
        <taxon>Chlamydomonadales</taxon>
        <taxon>Dunaliellaceae</taxon>
        <taxon>Dunaliella</taxon>
    </lineage>
</organism>
<accession>A0ABQ7FY77</accession>
<reference evidence="2" key="1">
    <citation type="submission" date="2017-08" db="EMBL/GenBank/DDBJ databases">
        <authorList>
            <person name="Polle J.E."/>
            <person name="Barry K."/>
            <person name="Cushman J."/>
            <person name="Schmutz J."/>
            <person name="Tran D."/>
            <person name="Hathwaick L.T."/>
            <person name="Yim W.C."/>
            <person name="Jenkins J."/>
            <person name="Mckie-Krisberg Z.M."/>
            <person name="Prochnik S."/>
            <person name="Lindquist E."/>
            <person name="Dockter R.B."/>
            <person name="Adam C."/>
            <person name="Molina H."/>
            <person name="Bunkerborg J."/>
            <person name="Jin E."/>
            <person name="Buchheim M."/>
            <person name="Magnuson J."/>
        </authorList>
    </citation>
    <scope>NUCLEOTIDE SEQUENCE</scope>
    <source>
        <strain evidence="2">CCAP 19/18</strain>
    </source>
</reference>